<keyword evidence="2 5" id="KW-0808">Transferase</keyword>
<dbReference type="GO" id="GO:0016279">
    <property type="term" value="F:protein-lysine N-methyltransferase activity"/>
    <property type="evidence" value="ECO:0007669"/>
    <property type="project" value="TreeGrafter"/>
</dbReference>
<evidence type="ECO:0000313" key="6">
    <source>
        <dbReference type="Proteomes" id="UP000238479"/>
    </source>
</evidence>
<evidence type="ECO:0000256" key="2">
    <source>
        <dbReference type="ARBA" id="ARBA00022679"/>
    </source>
</evidence>
<dbReference type="InterPro" id="IPR036464">
    <property type="entry name" value="Rubisco_LSMT_subst-bd_sf"/>
</dbReference>
<reference evidence="5 6" key="1">
    <citation type="journal article" date="2018" name="Nat. Genet.">
        <title>The Rosa genome provides new insights in the design of modern roses.</title>
        <authorList>
            <person name="Bendahmane M."/>
        </authorList>
    </citation>
    <scope>NUCLEOTIDE SEQUENCE [LARGE SCALE GENOMIC DNA]</scope>
    <source>
        <strain evidence="6">cv. Old Blush</strain>
    </source>
</reference>
<dbReference type="Gene3D" id="3.90.1420.10">
    <property type="entry name" value="Rubisco LSMT, substrate-binding domain"/>
    <property type="match status" value="1"/>
</dbReference>
<dbReference type="FunFam" id="3.90.1410.10:FF:000012">
    <property type="entry name" value="Protein SET DOMAIN GROUP 40"/>
    <property type="match status" value="1"/>
</dbReference>
<dbReference type="InterPro" id="IPR015353">
    <property type="entry name" value="Rubisco_LSMT_subst-bd"/>
</dbReference>
<dbReference type="SUPFAM" id="SSF81822">
    <property type="entry name" value="RuBisCo LSMT C-terminal, substrate-binding domain"/>
    <property type="match status" value="1"/>
</dbReference>
<dbReference type="PANTHER" id="PTHR13271">
    <property type="entry name" value="UNCHARACTERIZED PUTATIVE METHYLTRANSFERASE"/>
    <property type="match status" value="1"/>
</dbReference>
<dbReference type="GO" id="GO:0032259">
    <property type="term" value="P:methylation"/>
    <property type="evidence" value="ECO:0007669"/>
    <property type="project" value="UniProtKB-KW"/>
</dbReference>
<keyword evidence="1 5" id="KW-0489">Methyltransferase</keyword>
<proteinExistence type="predicted"/>
<dbReference type="Gramene" id="PRQ45295">
    <property type="protein sequence ID" value="PRQ45295"/>
    <property type="gene ID" value="RchiOBHm_Chr3g0488621"/>
</dbReference>
<dbReference type="FunFam" id="3.90.1420.10:FF:000010">
    <property type="entry name" value="Protein SET DOMAIN GROUP 40"/>
    <property type="match status" value="1"/>
</dbReference>
<organism evidence="5 6">
    <name type="scientific">Rosa chinensis</name>
    <name type="common">China rose</name>
    <dbReference type="NCBI Taxonomy" id="74649"/>
    <lineage>
        <taxon>Eukaryota</taxon>
        <taxon>Viridiplantae</taxon>
        <taxon>Streptophyta</taxon>
        <taxon>Embryophyta</taxon>
        <taxon>Tracheophyta</taxon>
        <taxon>Spermatophyta</taxon>
        <taxon>Magnoliopsida</taxon>
        <taxon>eudicotyledons</taxon>
        <taxon>Gunneridae</taxon>
        <taxon>Pentapetalae</taxon>
        <taxon>rosids</taxon>
        <taxon>fabids</taxon>
        <taxon>Rosales</taxon>
        <taxon>Rosaceae</taxon>
        <taxon>Rosoideae</taxon>
        <taxon>Rosoideae incertae sedis</taxon>
        <taxon>Rosa</taxon>
    </lineage>
</organism>
<sequence length="512" mass="57931">MVATLYDQSWHQSKRLNMEQEEGNLERLLKWAAECGISDSKCRGLSCLGHSLVVSYFHGAGGRGLGAARDLEKGELVLKVPKWALFTRESLLLKDDQLSVAVNAHSSLSSTQTLTVCLLYEMGKGKTSWWHPYLINLPRSYDIIATFGEFEKQAMQVDDAIWAADKAISKAEFEWKETNALMEQLKLKPQLRTFRAWLWASATVSSRTMHIPWDGAGCLCPVGDLFNYSAPVEESDFENMEHRTHDLALQDISTVNGETSCILDMEQLDSDSGRLTDGRFENDVGAYCFYAKKSYRKGEQVLLSYGTYTNLELLEHYGFLLNENPNDKVFVPLEPEIYSSCSWPKESLYIHQSGKPSFALLSALRLWATPANRRRSVGHLAYSGLQLSVENELFVMRWISNKCNSTMKNLPTTFEEDSLLLSVIDKIQNVNAPLEFANVSSVSTDEICTFRANVLKKGETDSKTLVSGKMQRSRERWKLAVKWRLGYKKILVDCISVCDEMIRVLCSQISHS</sequence>
<feature type="domain" description="SET" evidence="4">
    <location>
        <begin position="50"/>
        <end position="306"/>
    </location>
</feature>
<dbReference type="InterPro" id="IPR046341">
    <property type="entry name" value="SET_dom_sf"/>
</dbReference>
<protein>
    <submittedName>
        <fullName evidence="5">Putative histone-lysine N-methyltransferase chromatin remodeling SET family</fullName>
        <ecNumber evidence="5">2.1.1.43</ecNumber>
    </submittedName>
</protein>
<dbReference type="EMBL" id="PDCK01000041">
    <property type="protein sequence ID" value="PRQ45295.1"/>
    <property type="molecule type" value="Genomic_DNA"/>
</dbReference>
<dbReference type="Gene3D" id="3.90.1410.10">
    <property type="entry name" value="set domain protein methyltransferase, domain 1"/>
    <property type="match status" value="1"/>
</dbReference>
<dbReference type="EC" id="2.1.1.43" evidence="5"/>
<dbReference type="AlphaFoldDB" id="A0A2P6RFV5"/>
<dbReference type="PANTHER" id="PTHR13271:SF91">
    <property type="entry name" value="PROTEIN SET DOMAIN GROUP 40"/>
    <property type="match status" value="1"/>
</dbReference>
<evidence type="ECO:0000256" key="3">
    <source>
        <dbReference type="ARBA" id="ARBA00022691"/>
    </source>
</evidence>
<evidence type="ECO:0000313" key="5">
    <source>
        <dbReference type="EMBL" id="PRQ45295.1"/>
    </source>
</evidence>
<comment type="caution">
    <text evidence="5">The sequence shown here is derived from an EMBL/GenBank/DDBJ whole genome shotgun (WGS) entry which is preliminary data.</text>
</comment>
<dbReference type="OMA" id="TFRSWLW"/>
<dbReference type="InterPro" id="IPR050600">
    <property type="entry name" value="SETD3_SETD6_MTase"/>
</dbReference>
<evidence type="ECO:0000259" key="4">
    <source>
        <dbReference type="PROSITE" id="PS50280"/>
    </source>
</evidence>
<accession>A0A2P6RFV5</accession>
<keyword evidence="3" id="KW-0949">S-adenosyl-L-methionine</keyword>
<dbReference type="CDD" id="cd10527">
    <property type="entry name" value="SET_LSMT"/>
    <property type="match status" value="1"/>
</dbReference>
<dbReference type="STRING" id="74649.A0A2P6RFV5"/>
<dbReference type="PROSITE" id="PS50280">
    <property type="entry name" value="SET"/>
    <property type="match status" value="1"/>
</dbReference>
<keyword evidence="6" id="KW-1185">Reference proteome</keyword>
<gene>
    <name evidence="5" type="ORF">RchiOBHm_Chr3g0488621</name>
</gene>
<dbReference type="Pfam" id="PF09273">
    <property type="entry name" value="Rubis-subs-bind"/>
    <property type="match status" value="1"/>
</dbReference>
<dbReference type="InterPro" id="IPR001214">
    <property type="entry name" value="SET_dom"/>
</dbReference>
<evidence type="ECO:0000256" key="1">
    <source>
        <dbReference type="ARBA" id="ARBA00022603"/>
    </source>
</evidence>
<dbReference type="SUPFAM" id="SSF82199">
    <property type="entry name" value="SET domain"/>
    <property type="match status" value="1"/>
</dbReference>
<dbReference type="Proteomes" id="UP000238479">
    <property type="component" value="Chromosome 3"/>
</dbReference>
<name>A0A2P6RFV5_ROSCH</name>